<evidence type="ECO:0000313" key="10">
    <source>
        <dbReference type="Proteomes" id="UP000001460"/>
    </source>
</evidence>
<feature type="transmembrane region" description="Helical" evidence="8">
    <location>
        <begin position="360"/>
        <end position="381"/>
    </location>
</feature>
<feature type="transmembrane region" description="Helical" evidence="8">
    <location>
        <begin position="463"/>
        <end position="487"/>
    </location>
</feature>
<dbReference type="Gene3D" id="1.20.1250.20">
    <property type="entry name" value="MFS general substrate transporter like domains"/>
    <property type="match status" value="2"/>
</dbReference>
<evidence type="ECO:0000256" key="3">
    <source>
        <dbReference type="ARBA" id="ARBA00022692"/>
    </source>
</evidence>
<dbReference type="GeneID" id="6996004"/>
<feature type="transmembrane region" description="Helical" evidence="8">
    <location>
        <begin position="185"/>
        <end position="208"/>
    </location>
</feature>
<dbReference type="InterPro" id="IPR044770">
    <property type="entry name" value="MFS_spinster-like"/>
</dbReference>
<dbReference type="OrthoDB" id="440755at2759"/>
<organism evidence="9 10">
    <name type="scientific">Cryptosporidium muris (strain RN66)</name>
    <dbReference type="NCBI Taxonomy" id="441375"/>
    <lineage>
        <taxon>Eukaryota</taxon>
        <taxon>Sar</taxon>
        <taxon>Alveolata</taxon>
        <taxon>Apicomplexa</taxon>
        <taxon>Conoidasida</taxon>
        <taxon>Coccidia</taxon>
        <taxon>Eucoccidiorida</taxon>
        <taxon>Eimeriorina</taxon>
        <taxon>Cryptosporidiidae</taxon>
        <taxon>Cryptosporidium</taxon>
    </lineage>
</organism>
<evidence type="ECO:0000256" key="4">
    <source>
        <dbReference type="ARBA" id="ARBA00022989"/>
    </source>
</evidence>
<proteinExistence type="inferred from homology"/>
<feature type="transmembrane region" description="Helical" evidence="8">
    <location>
        <begin position="426"/>
        <end position="451"/>
    </location>
</feature>
<name>B6AE26_CRYMR</name>
<dbReference type="STRING" id="441375.B6AE26"/>
<comment type="similarity">
    <text evidence="6">Belongs to the major facilitator superfamily. Spinster (TC 2.A.1.49) family.</text>
</comment>
<feature type="transmembrane region" description="Helical" evidence="8">
    <location>
        <begin position="524"/>
        <end position="547"/>
    </location>
</feature>
<keyword evidence="4 8" id="KW-1133">Transmembrane helix</keyword>
<keyword evidence="5 8" id="KW-0472">Membrane</keyword>
<protein>
    <submittedName>
        <fullName evidence="9">Major facilitator superfamily protein</fullName>
    </submittedName>
</protein>
<evidence type="ECO:0000256" key="5">
    <source>
        <dbReference type="ARBA" id="ARBA00023136"/>
    </source>
</evidence>
<dbReference type="PANTHER" id="PTHR23505:SF52">
    <property type="entry name" value="MAJOR FACILITATOR SUPERFAMILY PROTEIN"/>
    <property type="match status" value="1"/>
</dbReference>
<dbReference type="VEuPathDB" id="CryptoDB:CMU_009590"/>
<dbReference type="GO" id="GO:0022857">
    <property type="term" value="F:transmembrane transporter activity"/>
    <property type="evidence" value="ECO:0007669"/>
    <property type="project" value="InterPro"/>
</dbReference>
<dbReference type="OMA" id="SHDIANI"/>
<dbReference type="InterPro" id="IPR036259">
    <property type="entry name" value="MFS_trans_sf"/>
</dbReference>
<accession>B6AE26</accession>
<keyword evidence="3 8" id="KW-0812">Transmembrane</keyword>
<comment type="subcellular location">
    <subcellularLocation>
        <location evidence="1">Membrane</location>
        <topology evidence="1">Multi-pass membrane protein</topology>
    </subcellularLocation>
</comment>
<gene>
    <name evidence="9" type="ORF">CMU_009590</name>
</gene>
<evidence type="ECO:0000256" key="8">
    <source>
        <dbReference type="SAM" id="Phobius"/>
    </source>
</evidence>
<feature type="region of interest" description="Disordered" evidence="7">
    <location>
        <begin position="1"/>
        <end position="21"/>
    </location>
</feature>
<evidence type="ECO:0000256" key="1">
    <source>
        <dbReference type="ARBA" id="ARBA00004141"/>
    </source>
</evidence>
<feature type="transmembrane region" description="Helical" evidence="8">
    <location>
        <begin position="245"/>
        <end position="265"/>
    </location>
</feature>
<dbReference type="GO" id="GO:0016020">
    <property type="term" value="C:membrane"/>
    <property type="evidence" value="ECO:0007669"/>
    <property type="project" value="UniProtKB-SubCell"/>
</dbReference>
<dbReference type="eggNOG" id="KOG1330">
    <property type="taxonomic scope" value="Eukaryota"/>
</dbReference>
<dbReference type="PANTHER" id="PTHR23505">
    <property type="entry name" value="SPINSTER"/>
    <property type="match status" value="1"/>
</dbReference>
<keyword evidence="2" id="KW-0813">Transport</keyword>
<dbReference type="SUPFAM" id="SSF103473">
    <property type="entry name" value="MFS general substrate transporter"/>
    <property type="match status" value="1"/>
</dbReference>
<dbReference type="Pfam" id="PF07690">
    <property type="entry name" value="MFS_1"/>
    <property type="match status" value="1"/>
</dbReference>
<evidence type="ECO:0000256" key="6">
    <source>
        <dbReference type="ARBA" id="ARBA00024338"/>
    </source>
</evidence>
<reference evidence="9" key="1">
    <citation type="submission" date="2008-06" db="EMBL/GenBank/DDBJ databases">
        <authorList>
            <person name="Lorenzi H."/>
            <person name="Inman J."/>
            <person name="Miller J."/>
            <person name="Schobel S."/>
            <person name="Amedeo P."/>
            <person name="Caler E.V."/>
            <person name="da Silva J."/>
        </authorList>
    </citation>
    <scope>NUCLEOTIDE SEQUENCE [LARGE SCALE GENOMIC DNA]</scope>
    <source>
        <strain evidence="9">RN66</strain>
    </source>
</reference>
<evidence type="ECO:0000313" key="9">
    <source>
        <dbReference type="EMBL" id="EEA06467.1"/>
    </source>
</evidence>
<evidence type="ECO:0000256" key="7">
    <source>
        <dbReference type="SAM" id="MobiDB-lite"/>
    </source>
</evidence>
<dbReference type="AlphaFoldDB" id="B6AE26"/>
<feature type="transmembrane region" description="Helical" evidence="8">
    <location>
        <begin position="158"/>
        <end position="179"/>
    </location>
</feature>
<sequence length="567" mass="64214">MISSIETIPSTPPTDPGSKRRVLSPCISKGDSSPNINKNSDRNIYASNIYELYIYSSIHGCIDQIIPTSYKFFEVSIGLSPKSLGLMSFVQKFTQGFFTLFSGIICDKEITKARNLSKVNTDFESLIRSPVNTTYNNLEYIDSNINLYKETRSLWPSYFMIITSIGWGSIMIGMIFASTLPEMCVLLFCLGMFMSLMGPLTQSIIGTFGSLNRGRYFGNLFLSQNIGRISCLFITANLLGDYFTYRLAMLLFAMISFSFAFYIYIYDIYYSTYYNNILANKCALRTIKISEDIGIYNLLNFLQLHFINITYIKESLIEYSYIIYNKSAWLMLIISIVNGIPKHSLNFTMMWLQYCGLSSLMSTIVYSSSWIAAIIISPIVGKVADYTEFLSPKYGRQFMAQLAIFLRIILMVILLLFIPWGRNSFIYYMIISILIGFMAGWPGVGASRPILCEIVKPQHRGTFFAVFSLFETIGSALFGAPFVGILAQNYFGYISFQKNDTQSIINISNDNLKDIYLLQNNAQALAKSMLCMTVGPWLIAILLFGLLHCTYSNDQNITKDTKVTSDD</sequence>
<feature type="transmembrane region" description="Helical" evidence="8">
    <location>
        <begin position="402"/>
        <end position="420"/>
    </location>
</feature>
<evidence type="ECO:0000256" key="2">
    <source>
        <dbReference type="ARBA" id="ARBA00022448"/>
    </source>
</evidence>
<dbReference type="RefSeq" id="XP_002140816.1">
    <property type="nucleotide sequence ID" value="XM_002140780.1"/>
</dbReference>
<feature type="transmembrane region" description="Helical" evidence="8">
    <location>
        <begin position="321"/>
        <end position="340"/>
    </location>
</feature>
<keyword evidence="10" id="KW-1185">Reference proteome</keyword>
<dbReference type="Proteomes" id="UP000001460">
    <property type="component" value="Unassembled WGS sequence"/>
</dbReference>
<dbReference type="InterPro" id="IPR011701">
    <property type="entry name" value="MFS"/>
</dbReference>
<dbReference type="EMBL" id="DS989729">
    <property type="protein sequence ID" value="EEA06467.1"/>
    <property type="molecule type" value="Genomic_DNA"/>
</dbReference>